<dbReference type="EMBL" id="MNUE01000063">
    <property type="protein sequence ID" value="OJD30285.1"/>
    <property type="molecule type" value="Genomic_DNA"/>
</dbReference>
<feature type="compositionally biased region" description="Basic and acidic residues" evidence="1">
    <location>
        <begin position="174"/>
        <end position="193"/>
    </location>
</feature>
<reference evidence="2 3" key="1">
    <citation type="submission" date="2016-10" db="EMBL/GenBank/DDBJ databases">
        <title>Proteomics and genomics reveal pathogen-plant mechanisms compatible with a hemibiotrophic lifestyle of Diplodia corticola.</title>
        <authorList>
            <person name="Fernandes I."/>
            <person name="De Jonge R."/>
            <person name="Van De Peer Y."/>
            <person name="Devreese B."/>
            <person name="Alves A."/>
            <person name="Esteves A.C."/>
        </authorList>
    </citation>
    <scope>NUCLEOTIDE SEQUENCE [LARGE SCALE GENOMIC DNA]</scope>
    <source>
        <strain evidence="2 3">CBS 112549</strain>
    </source>
</reference>
<evidence type="ECO:0000256" key="1">
    <source>
        <dbReference type="SAM" id="MobiDB-lite"/>
    </source>
</evidence>
<feature type="region of interest" description="Disordered" evidence="1">
    <location>
        <begin position="39"/>
        <end position="79"/>
    </location>
</feature>
<keyword evidence="3" id="KW-1185">Reference proteome</keyword>
<gene>
    <name evidence="2" type="ORF">BKCO1_6300010</name>
</gene>
<feature type="compositionally biased region" description="Basic and acidic residues" evidence="1">
    <location>
        <begin position="39"/>
        <end position="55"/>
    </location>
</feature>
<feature type="region of interest" description="Disordered" evidence="1">
    <location>
        <begin position="114"/>
        <end position="196"/>
    </location>
</feature>
<comment type="caution">
    <text evidence="2">The sequence shown here is derived from an EMBL/GenBank/DDBJ whole genome shotgun (WGS) entry which is preliminary data.</text>
</comment>
<dbReference type="Proteomes" id="UP000183809">
    <property type="component" value="Unassembled WGS sequence"/>
</dbReference>
<name>A0A1J9RRY1_9PEZI</name>
<accession>A0A1J9RRY1</accession>
<feature type="compositionally biased region" description="Basic and acidic residues" evidence="1">
    <location>
        <begin position="124"/>
        <end position="164"/>
    </location>
</feature>
<evidence type="ECO:0000313" key="3">
    <source>
        <dbReference type="Proteomes" id="UP000183809"/>
    </source>
</evidence>
<dbReference type="RefSeq" id="XP_020126545.1">
    <property type="nucleotide sequence ID" value="XM_020278105.1"/>
</dbReference>
<organism evidence="2 3">
    <name type="scientific">Diplodia corticola</name>
    <dbReference type="NCBI Taxonomy" id="236234"/>
    <lineage>
        <taxon>Eukaryota</taxon>
        <taxon>Fungi</taxon>
        <taxon>Dikarya</taxon>
        <taxon>Ascomycota</taxon>
        <taxon>Pezizomycotina</taxon>
        <taxon>Dothideomycetes</taxon>
        <taxon>Dothideomycetes incertae sedis</taxon>
        <taxon>Botryosphaeriales</taxon>
        <taxon>Botryosphaeriaceae</taxon>
        <taxon>Diplodia</taxon>
    </lineage>
</organism>
<dbReference type="GeneID" id="31018366"/>
<evidence type="ECO:0000313" key="2">
    <source>
        <dbReference type="EMBL" id="OJD30285.1"/>
    </source>
</evidence>
<proteinExistence type="predicted"/>
<protein>
    <submittedName>
        <fullName evidence="2">Uncharacterized protein</fullName>
    </submittedName>
</protein>
<sequence>MAWLLRWDSLHCTCNLRRQYGRHPPPQPNADDYEHPEAQRLHDQPHDDCEGRHLPDSAAEALPGVDVGGNAEDDGVGEGSPTVGALACAFTNWLIVQLWEVFLELFFEGRGSYAGSGVEGQPQKLEKKIGEQKEASRKSQEATNKKKKDVEVKDDADDQKKERNGMSNEEEHEQDGGRVWEGRSETSAEKDFGKPTYVNDAANGLIGGGWRGETYNPVHGNQVAAKVENDQENLIPSEGSAEGMFASSEGSIGVANRPGTLWATFGANSLSNF</sequence>
<dbReference type="AlphaFoldDB" id="A0A1J9RRY1"/>